<evidence type="ECO:0000256" key="1">
    <source>
        <dbReference type="PROSITE-ProRule" id="PRU00042"/>
    </source>
</evidence>
<evidence type="ECO:0000313" key="4">
    <source>
        <dbReference type="Proteomes" id="UP000887566"/>
    </source>
</evidence>
<dbReference type="GO" id="GO:0010468">
    <property type="term" value="P:regulation of gene expression"/>
    <property type="evidence" value="ECO:0007669"/>
    <property type="project" value="TreeGrafter"/>
</dbReference>
<dbReference type="SUPFAM" id="SSF57667">
    <property type="entry name" value="beta-beta-alpha zinc fingers"/>
    <property type="match status" value="1"/>
</dbReference>
<keyword evidence="1" id="KW-0862">Zinc</keyword>
<dbReference type="GO" id="GO:0008270">
    <property type="term" value="F:zinc ion binding"/>
    <property type="evidence" value="ECO:0007669"/>
    <property type="project" value="UniProtKB-KW"/>
</dbReference>
<reference evidence="5" key="1">
    <citation type="submission" date="2022-11" db="UniProtKB">
        <authorList>
            <consortium name="WormBaseParasite"/>
        </authorList>
    </citation>
    <scope>IDENTIFICATION</scope>
</reference>
<protein>
    <submittedName>
        <fullName evidence="5">C2H2-type domain-containing protein</fullName>
    </submittedName>
</protein>
<keyword evidence="1" id="KW-0863">Zinc-finger</keyword>
<feature type="domain" description="C2H2-type" evidence="3">
    <location>
        <begin position="196"/>
        <end position="220"/>
    </location>
</feature>
<dbReference type="PANTHER" id="PTHR16515:SF21">
    <property type="entry name" value="PR DOMAIN ZINC FINGER PROTEIN 13"/>
    <property type="match status" value="1"/>
</dbReference>
<feature type="domain" description="C2H2-type" evidence="3">
    <location>
        <begin position="166"/>
        <end position="193"/>
    </location>
</feature>
<feature type="domain" description="C2H2-type" evidence="3">
    <location>
        <begin position="138"/>
        <end position="165"/>
    </location>
</feature>
<feature type="region of interest" description="Disordered" evidence="2">
    <location>
        <begin position="216"/>
        <end position="240"/>
    </location>
</feature>
<dbReference type="InterPro" id="IPR013087">
    <property type="entry name" value="Znf_C2H2_type"/>
</dbReference>
<name>A0A914UHB0_9BILA</name>
<dbReference type="PANTHER" id="PTHR16515">
    <property type="entry name" value="PR DOMAIN ZINC FINGER PROTEIN"/>
    <property type="match status" value="1"/>
</dbReference>
<dbReference type="Proteomes" id="UP000887566">
    <property type="component" value="Unplaced"/>
</dbReference>
<accession>A0A914UHB0</accession>
<dbReference type="Pfam" id="PF00096">
    <property type="entry name" value="zf-C2H2"/>
    <property type="match status" value="3"/>
</dbReference>
<evidence type="ECO:0000259" key="3">
    <source>
        <dbReference type="PROSITE" id="PS50157"/>
    </source>
</evidence>
<dbReference type="Gene3D" id="3.30.160.60">
    <property type="entry name" value="Classic Zinc Finger"/>
    <property type="match status" value="2"/>
</dbReference>
<dbReference type="InterPro" id="IPR036236">
    <property type="entry name" value="Znf_C2H2_sf"/>
</dbReference>
<evidence type="ECO:0000313" key="5">
    <source>
        <dbReference type="WBParaSite" id="PSAMB.scaffold1018size37064.g10496.t1"/>
    </source>
</evidence>
<dbReference type="PROSITE" id="PS50157">
    <property type="entry name" value="ZINC_FINGER_C2H2_2"/>
    <property type="match status" value="3"/>
</dbReference>
<proteinExistence type="predicted"/>
<dbReference type="PROSITE" id="PS00028">
    <property type="entry name" value="ZINC_FINGER_C2H2_1"/>
    <property type="match status" value="3"/>
</dbReference>
<keyword evidence="4" id="KW-1185">Reference proteome</keyword>
<dbReference type="AlphaFoldDB" id="A0A914UHB0"/>
<dbReference type="GO" id="GO:0005634">
    <property type="term" value="C:nucleus"/>
    <property type="evidence" value="ECO:0007669"/>
    <property type="project" value="TreeGrafter"/>
</dbReference>
<dbReference type="WBParaSite" id="PSAMB.scaffold1018size37064.g10496.t1">
    <property type="protein sequence ID" value="PSAMB.scaffold1018size37064.g10496.t1"/>
    <property type="gene ID" value="PSAMB.scaffold1018size37064.g10496"/>
</dbReference>
<sequence length="240" mass="26377">MLCSSNLSLLRSASTTAENQMSKATTMRPFASFNPFLNPFWVHPVSSFVQGPPGGILNAEPLLAHYQGKQVKTVSKKGGIFRPWDDHIDESGAAKPTCASKKWSTANVHVEPVEGAQTGPQATLELLATNLGKSLAGHRCIYCGKLYSRKYGLKIHLRTHTNYKPLQCKVCKRAFGDPSNLNKHTRLHAEAATTSFKCHLCGKLLVRKRDLERHLHSRHSVAPSPSGDADHETSVDVETL</sequence>
<keyword evidence="1" id="KW-0479">Metal-binding</keyword>
<dbReference type="SMART" id="SM00355">
    <property type="entry name" value="ZnF_C2H2"/>
    <property type="match status" value="3"/>
</dbReference>
<evidence type="ECO:0000256" key="2">
    <source>
        <dbReference type="SAM" id="MobiDB-lite"/>
    </source>
</evidence>
<organism evidence="4 5">
    <name type="scientific">Plectus sambesii</name>
    <dbReference type="NCBI Taxonomy" id="2011161"/>
    <lineage>
        <taxon>Eukaryota</taxon>
        <taxon>Metazoa</taxon>
        <taxon>Ecdysozoa</taxon>
        <taxon>Nematoda</taxon>
        <taxon>Chromadorea</taxon>
        <taxon>Plectida</taxon>
        <taxon>Plectina</taxon>
        <taxon>Plectoidea</taxon>
        <taxon>Plectidae</taxon>
        <taxon>Plectus</taxon>
    </lineage>
</organism>
<dbReference type="FunFam" id="3.30.160.60:FF:000616">
    <property type="entry name" value="PR domain zinc finger protein 13"/>
    <property type="match status" value="1"/>
</dbReference>
<dbReference type="InterPro" id="IPR050331">
    <property type="entry name" value="Zinc_finger"/>
</dbReference>